<keyword evidence="3" id="KW-1185">Reference proteome</keyword>
<keyword evidence="1" id="KW-0472">Membrane</keyword>
<keyword evidence="1" id="KW-1133">Transmembrane helix</keyword>
<reference evidence="2 3" key="1">
    <citation type="submission" date="2018-07" db="EMBL/GenBank/DDBJ databases">
        <title>Bacillus sp. YLB-04 draft genome sequence.</title>
        <authorList>
            <person name="Yu L."/>
            <person name="Tang X."/>
        </authorList>
    </citation>
    <scope>NUCLEOTIDE SEQUENCE [LARGE SCALE GENOMIC DNA]</scope>
    <source>
        <strain evidence="2 3">YLB-04</strain>
    </source>
</reference>
<gene>
    <name evidence="2" type="ORF">DRW41_16440</name>
</gene>
<comment type="caution">
    <text evidence="2">The sequence shown here is derived from an EMBL/GenBank/DDBJ whole genome shotgun (WGS) entry which is preliminary data.</text>
</comment>
<dbReference type="Proteomes" id="UP000257144">
    <property type="component" value="Unassembled WGS sequence"/>
</dbReference>
<protein>
    <recommendedName>
        <fullName evidence="4">Tetratricopeptide repeat protein</fullName>
    </recommendedName>
</protein>
<keyword evidence="1" id="KW-0812">Transmembrane</keyword>
<dbReference type="EMBL" id="QNQT01000008">
    <property type="protein sequence ID" value="RDU35730.1"/>
    <property type="molecule type" value="Genomic_DNA"/>
</dbReference>
<evidence type="ECO:0000313" key="2">
    <source>
        <dbReference type="EMBL" id="RDU35730.1"/>
    </source>
</evidence>
<organism evidence="2 3">
    <name type="scientific">Neobacillus piezotolerans</name>
    <dbReference type="NCBI Taxonomy" id="2259171"/>
    <lineage>
        <taxon>Bacteria</taxon>
        <taxon>Bacillati</taxon>
        <taxon>Bacillota</taxon>
        <taxon>Bacilli</taxon>
        <taxon>Bacillales</taxon>
        <taxon>Bacillaceae</taxon>
        <taxon>Neobacillus</taxon>
    </lineage>
</organism>
<evidence type="ECO:0000313" key="3">
    <source>
        <dbReference type="Proteomes" id="UP000257144"/>
    </source>
</evidence>
<dbReference type="AlphaFoldDB" id="A0A3D8GMM3"/>
<feature type="transmembrane region" description="Helical" evidence="1">
    <location>
        <begin position="20"/>
        <end position="45"/>
    </location>
</feature>
<sequence length="204" mass="23970">MVFWYLGLFMIAFLMGMLDVPSFFTFLAVALYIILSVPYIMPILWSKDPERMYAYLKKSRNLFYRFLYFYLKEDIESANQIAGKMRPGKLKDMALVMLDLKQKRYGEARKILTNIKDGVFKHYYLAVISLEEGDESGYAAHREKVTDRDYRTWLEIEELAKRGKFSEALSLVDTQISILRGIKLLSAIHYRNELVNRKDSEQEG</sequence>
<name>A0A3D8GMM3_9BACI</name>
<dbReference type="RefSeq" id="WP_115453108.1">
    <property type="nucleotide sequence ID" value="NZ_QNQT01000008.1"/>
</dbReference>
<evidence type="ECO:0008006" key="4">
    <source>
        <dbReference type="Google" id="ProtNLM"/>
    </source>
</evidence>
<dbReference type="OrthoDB" id="2474954at2"/>
<accession>A0A3D8GMM3</accession>
<proteinExistence type="predicted"/>
<evidence type="ECO:0000256" key="1">
    <source>
        <dbReference type="SAM" id="Phobius"/>
    </source>
</evidence>